<dbReference type="GO" id="GO:0006364">
    <property type="term" value="P:rRNA processing"/>
    <property type="evidence" value="ECO:0007669"/>
    <property type="project" value="UniProtKB-KW"/>
</dbReference>
<dbReference type="SUPFAM" id="SSF53098">
    <property type="entry name" value="Ribonuclease H-like"/>
    <property type="match status" value="1"/>
</dbReference>
<comment type="caution">
    <text evidence="6">The sequence shown here is derived from an EMBL/GenBank/DDBJ whole genome shotgun (WGS) entry which is preliminary data.</text>
</comment>
<name>A0A4Z1T235_GIAMU</name>
<keyword evidence="3" id="KW-0378">Hydrolase</keyword>
<keyword evidence="1" id="KW-0698">rRNA processing</keyword>
<evidence type="ECO:0000313" key="7">
    <source>
        <dbReference type="Proteomes" id="UP000315496"/>
    </source>
</evidence>
<dbReference type="Proteomes" id="UP000315496">
    <property type="component" value="Chromosome 4"/>
</dbReference>
<keyword evidence="6" id="KW-0269">Exonuclease</keyword>
<dbReference type="VEuPathDB" id="GiardiaDB:GMRT_10054"/>
<dbReference type="OrthoDB" id="8191639at2759"/>
<dbReference type="PANTHER" id="PTHR12801:SF45">
    <property type="entry name" value="RNA EXONUCLEASE 4"/>
    <property type="match status" value="1"/>
</dbReference>
<proteinExistence type="predicted"/>
<keyword evidence="2" id="KW-0540">Nuclease</keyword>
<comment type="function">
    <text evidence="4">Exoribonuclease involved in ribosome biosynthesis. Involved in the processing of ITS1, the internal transcribed spacer localized between the 18S and 5.8S rRNAs.</text>
</comment>
<evidence type="ECO:0000256" key="3">
    <source>
        <dbReference type="ARBA" id="ARBA00022801"/>
    </source>
</evidence>
<dbReference type="InterPro" id="IPR047021">
    <property type="entry name" value="REXO1/3/4-like"/>
</dbReference>
<gene>
    <name evidence="6" type="ORF">GMRT_10054</name>
</gene>
<dbReference type="EMBL" id="VDLU01000004">
    <property type="protein sequence ID" value="TNJ27077.1"/>
    <property type="molecule type" value="Genomic_DNA"/>
</dbReference>
<evidence type="ECO:0000313" key="6">
    <source>
        <dbReference type="EMBL" id="TNJ27077.1"/>
    </source>
</evidence>
<evidence type="ECO:0000256" key="4">
    <source>
        <dbReference type="ARBA" id="ARBA00025599"/>
    </source>
</evidence>
<accession>A0A4Z1T235</accession>
<feature type="domain" description="Exonuclease" evidence="5">
    <location>
        <begin position="198"/>
        <end position="398"/>
    </location>
</feature>
<dbReference type="AlphaFoldDB" id="A0A4Z1T235"/>
<evidence type="ECO:0000256" key="2">
    <source>
        <dbReference type="ARBA" id="ARBA00022722"/>
    </source>
</evidence>
<dbReference type="SMART" id="SM00479">
    <property type="entry name" value="EXOIII"/>
    <property type="match status" value="1"/>
</dbReference>
<keyword evidence="7" id="KW-1185">Reference proteome</keyword>
<dbReference type="GO" id="GO:0004527">
    <property type="term" value="F:exonuclease activity"/>
    <property type="evidence" value="ECO:0007669"/>
    <property type="project" value="UniProtKB-KW"/>
</dbReference>
<dbReference type="GO" id="GO:0003676">
    <property type="term" value="F:nucleic acid binding"/>
    <property type="evidence" value="ECO:0007669"/>
    <property type="project" value="InterPro"/>
</dbReference>
<protein>
    <submittedName>
        <fullName evidence="6">Exonuclease</fullName>
    </submittedName>
</protein>
<dbReference type="InterPro" id="IPR012337">
    <property type="entry name" value="RNaseH-like_sf"/>
</dbReference>
<sequence>MTDAKESKAEKRAKGLLRQLRDADDKSEVLRAAFWTTLEEVDERTRQRLSARYKQEVTHPVLVQPLSIAGTGACTPGSVRESIMRCLSFKHPGRAKSFLTLQNEFSCSGVLFAELVGDTRISYKEALQRRFTAISLSQARASNPALFATRVLEDDGRNTTMPVSSPVDLLLVERQLGLQGITFPQQLVDTLAKQWNGTLLALDCEMVSTETDSNSLARATVLRLDTPRARSPQLGKTIYTLAYDALIQLEEGEKIIDYKTKYSGITEELLTRATNRRRKHQMRRDILKLIAPRRLHPCFHADEPPETFESLSKGDIPSLPILVGHSINNDLRALGLRYPLVIDTAILYQFSSFTPRLADLASSRLSRAIQQADSGHDSKEDAEACMDLVLLRLLQGGVNINSLVPSDTLSEVGVIQHVKHLTACADQGQGKGVTQPVSLSELIHLYNTEKGEYIAQYYACDIKRASFKLSTHYEDLPFEDGEPPLKLQDDAPLSLVAVARQMKKLPHHRKKLVVARTQLSETTDCVLLLQRVREALPHNSLVIAVVSAAETTIVAAVATPQK</sequence>
<dbReference type="InterPro" id="IPR013520">
    <property type="entry name" value="Ribonucl_H"/>
</dbReference>
<evidence type="ECO:0000256" key="1">
    <source>
        <dbReference type="ARBA" id="ARBA00022552"/>
    </source>
</evidence>
<dbReference type="InterPro" id="IPR036397">
    <property type="entry name" value="RNaseH_sf"/>
</dbReference>
<reference evidence="6 7" key="1">
    <citation type="submission" date="2019-05" db="EMBL/GenBank/DDBJ databases">
        <title>The compact genome of Giardia muris reveals important steps in the evolution of intestinal protozoan parasites.</title>
        <authorList>
            <person name="Xu F."/>
            <person name="Jimenez-Gonzalez A."/>
            <person name="Einarsson E."/>
            <person name="Astvaldsson A."/>
            <person name="Peirasmaki D."/>
            <person name="Eckmann L."/>
            <person name="Andersson J.O."/>
            <person name="Svard S.G."/>
            <person name="Jerlstrom-Hultqvist J."/>
        </authorList>
    </citation>
    <scope>NUCLEOTIDE SEQUENCE [LARGE SCALE GENOMIC DNA]</scope>
    <source>
        <strain evidence="6 7">Roberts-Thomson</strain>
    </source>
</reference>
<dbReference type="GO" id="GO:0005634">
    <property type="term" value="C:nucleus"/>
    <property type="evidence" value="ECO:0007669"/>
    <property type="project" value="TreeGrafter"/>
</dbReference>
<organism evidence="6 7">
    <name type="scientific">Giardia muris</name>
    <dbReference type="NCBI Taxonomy" id="5742"/>
    <lineage>
        <taxon>Eukaryota</taxon>
        <taxon>Metamonada</taxon>
        <taxon>Diplomonadida</taxon>
        <taxon>Hexamitidae</taxon>
        <taxon>Giardiinae</taxon>
        <taxon>Giardia</taxon>
    </lineage>
</organism>
<dbReference type="PANTHER" id="PTHR12801">
    <property type="entry name" value="RNA EXONUCLEASE REXO1 / RECO3 FAMILY MEMBER-RELATED"/>
    <property type="match status" value="1"/>
</dbReference>
<evidence type="ECO:0000259" key="5">
    <source>
        <dbReference type="SMART" id="SM00479"/>
    </source>
</evidence>
<dbReference type="Gene3D" id="3.30.420.10">
    <property type="entry name" value="Ribonuclease H-like superfamily/Ribonuclease H"/>
    <property type="match status" value="1"/>
</dbReference>